<dbReference type="SUPFAM" id="SSF53756">
    <property type="entry name" value="UDP-Glycosyltransferase/glycogen phosphorylase"/>
    <property type="match status" value="1"/>
</dbReference>
<dbReference type="AlphaFoldDB" id="A0A139WXD3"/>
<dbReference type="PANTHER" id="PTHR12526:SF630">
    <property type="entry name" value="GLYCOSYLTRANSFERASE"/>
    <property type="match status" value="1"/>
</dbReference>
<dbReference type="Pfam" id="PF13692">
    <property type="entry name" value="Glyco_trans_1_4"/>
    <property type="match status" value="1"/>
</dbReference>
<proteinExistence type="predicted"/>
<dbReference type="CDD" id="cd03801">
    <property type="entry name" value="GT4_PimA-like"/>
    <property type="match status" value="1"/>
</dbReference>
<dbReference type="Gene3D" id="3.40.50.2000">
    <property type="entry name" value="Glycogen Phosphorylase B"/>
    <property type="match status" value="2"/>
</dbReference>
<dbReference type="OrthoDB" id="9806653at2"/>
<evidence type="ECO:0000313" key="2">
    <source>
        <dbReference type="Proteomes" id="UP000076925"/>
    </source>
</evidence>
<protein>
    <submittedName>
        <fullName evidence="1">Uncharacterized protein</fullName>
    </submittedName>
</protein>
<name>A0A139WXD3_9CYAN</name>
<reference evidence="1 2" key="1">
    <citation type="journal article" date="2013" name="Genome Biol. Evol.">
        <title>Genomes of Stigonematalean cyanobacteria (subsection V) and the evolution of oxygenic photosynthesis from prokaryotes to plastids.</title>
        <authorList>
            <person name="Dagan T."/>
            <person name="Roettger M."/>
            <person name="Stucken K."/>
            <person name="Landan G."/>
            <person name="Koch R."/>
            <person name="Major P."/>
            <person name="Gould S.B."/>
            <person name="Goremykin V.V."/>
            <person name="Rippka R."/>
            <person name="Tandeau de Marsac N."/>
            <person name="Gugger M."/>
            <person name="Lockhart P.J."/>
            <person name="Allen J.F."/>
            <person name="Brune I."/>
            <person name="Maus I."/>
            <person name="Puhler A."/>
            <person name="Martin W.F."/>
        </authorList>
    </citation>
    <scope>NUCLEOTIDE SEQUENCE [LARGE SCALE GENOMIC DNA]</scope>
    <source>
        <strain evidence="1 2">PCC 7110</strain>
    </source>
</reference>
<comment type="caution">
    <text evidence="1">The sequence shown here is derived from an EMBL/GenBank/DDBJ whole genome shotgun (WGS) entry which is preliminary data.</text>
</comment>
<dbReference type="STRING" id="128403.WA1_46490"/>
<gene>
    <name evidence="1" type="ORF">WA1_46490</name>
</gene>
<keyword evidence="2" id="KW-1185">Reference proteome</keyword>
<sequence>MRVLVTTSARFAIIKDGTLWTSDPSVSYQFWSRYLDVYDEVHLLVRATPRDIPPLGWKMASGVGIKPVPLPDYRGVWQYAKNYRCVKQIVNDAIANAEAVHLRIPCEIGGMVQHSLESSRPYGVEVIGDPYDVFAPGAYKHLLRPAFRWWFTKRLQHQCKQATAAAYVTEKALQRRYPPNAEAFSTHFSSIHLPTSTFVTAPPSRGEVPPYILVCVGTLAQLYKAPDILIDAIAICVQQGLDLRLIWVGDGKYKQELEARTQMRGLSKQVTFCGQLHSRDEVIKQLDRADLFVLPSRQEGLPRATIEAMARGLPCIGSSVGGFPELLLPEEMVPPNDVASLAAKISEILADPQRMAVMSARNLEKAQLYRDDILRQRRIKFYKYVRDRTQEWLTYRSYTQPEITLL</sequence>
<dbReference type="Proteomes" id="UP000076925">
    <property type="component" value="Unassembled WGS sequence"/>
</dbReference>
<dbReference type="PANTHER" id="PTHR12526">
    <property type="entry name" value="GLYCOSYLTRANSFERASE"/>
    <property type="match status" value="1"/>
</dbReference>
<dbReference type="RefSeq" id="WP_017744902.1">
    <property type="nucleotide sequence ID" value="NZ_KQ976354.1"/>
</dbReference>
<evidence type="ECO:0000313" key="1">
    <source>
        <dbReference type="EMBL" id="KYC37086.1"/>
    </source>
</evidence>
<organism evidence="1 2">
    <name type="scientific">Scytonema hofmannii PCC 7110</name>
    <dbReference type="NCBI Taxonomy" id="128403"/>
    <lineage>
        <taxon>Bacteria</taxon>
        <taxon>Bacillati</taxon>
        <taxon>Cyanobacteriota</taxon>
        <taxon>Cyanophyceae</taxon>
        <taxon>Nostocales</taxon>
        <taxon>Scytonemataceae</taxon>
        <taxon>Scytonema</taxon>
    </lineage>
</organism>
<accession>A0A139WXD3</accession>
<dbReference type="EMBL" id="ANNX02000047">
    <property type="protein sequence ID" value="KYC37086.1"/>
    <property type="molecule type" value="Genomic_DNA"/>
</dbReference>